<sequence>MSNAFCPITALEQRVHRDGAQPLLTCYDEADGSRVEFSARTLANWVDKTANLIEAVGLDEGSELGLPLLLSHPGHWVGLVWTLAAWQVGATVFAVPRDDLERVELAVVGPENPHPVPGVETVVCSLHPLGAGLPTPVAGVTDYAEVLSQPDVHWRNPAPQIWLDDGEQQVGAEALAAITPVAGRNVVLPGADGPWADLGRLLLAPLAGGGSVVVVNNCELPDRLEAIAAAERADLGPK</sequence>
<accession>A0A3N1ZSN4</accession>
<dbReference type="Proteomes" id="UP000275749">
    <property type="component" value="Unassembled WGS sequence"/>
</dbReference>
<dbReference type="SUPFAM" id="SSF56801">
    <property type="entry name" value="Acetyl-CoA synthetase-like"/>
    <property type="match status" value="1"/>
</dbReference>
<gene>
    <name evidence="1" type="ORF">EDD41_0909</name>
</gene>
<name>A0A3N1ZSN4_9ACTN</name>
<comment type="caution">
    <text evidence="1">The sequence shown here is derived from an EMBL/GenBank/DDBJ whole genome shotgun (WGS) entry which is preliminary data.</text>
</comment>
<dbReference type="NCBIfam" id="TIGR03089">
    <property type="entry name" value="TIGR03089 family protein"/>
    <property type="match status" value="1"/>
</dbReference>
<protein>
    <submittedName>
        <fullName evidence="1">Uncharacterized protein (TIGR03089 family)</fullName>
    </submittedName>
</protein>
<dbReference type="RefSeq" id="WP_123575095.1">
    <property type="nucleotide sequence ID" value="NZ_RKHG01000001.1"/>
</dbReference>
<evidence type="ECO:0000313" key="1">
    <source>
        <dbReference type="EMBL" id="ROR53738.1"/>
    </source>
</evidence>
<dbReference type="EMBL" id="RKHG01000001">
    <property type="protein sequence ID" value="ROR53738.1"/>
    <property type="molecule type" value="Genomic_DNA"/>
</dbReference>
<organism evidence="1 2">
    <name type="scientific">Luteococcus japonicus</name>
    <dbReference type="NCBI Taxonomy" id="33984"/>
    <lineage>
        <taxon>Bacteria</taxon>
        <taxon>Bacillati</taxon>
        <taxon>Actinomycetota</taxon>
        <taxon>Actinomycetes</taxon>
        <taxon>Propionibacteriales</taxon>
        <taxon>Propionibacteriaceae</taxon>
        <taxon>Luteococcus</taxon>
    </lineage>
</organism>
<reference evidence="1 2" key="1">
    <citation type="submission" date="2018-11" db="EMBL/GenBank/DDBJ databases">
        <title>Sequencing the genomes of 1000 actinobacteria strains.</title>
        <authorList>
            <person name="Klenk H.-P."/>
        </authorList>
    </citation>
    <scope>NUCLEOTIDE SEQUENCE [LARGE SCALE GENOMIC DNA]</scope>
    <source>
        <strain evidence="1 2">DSM 10546</strain>
    </source>
</reference>
<evidence type="ECO:0000313" key="2">
    <source>
        <dbReference type="Proteomes" id="UP000275749"/>
    </source>
</evidence>
<dbReference type="AlphaFoldDB" id="A0A3N1ZSN4"/>
<proteinExistence type="predicted"/>
<dbReference type="InterPro" id="IPR017523">
    <property type="entry name" value="Rv3268"/>
</dbReference>